<dbReference type="STRING" id="1291742.LOOC260_102790"/>
<dbReference type="SMART" id="SM00347">
    <property type="entry name" value="HTH_MARR"/>
    <property type="match status" value="1"/>
</dbReference>
<evidence type="ECO:0000256" key="1">
    <source>
        <dbReference type="ARBA" id="ARBA00023015"/>
    </source>
</evidence>
<protein>
    <submittedName>
        <fullName evidence="5">Transcriptional regulator</fullName>
    </submittedName>
</protein>
<dbReference type="Gene3D" id="1.10.10.10">
    <property type="entry name" value="Winged helix-like DNA-binding domain superfamily/Winged helix DNA-binding domain"/>
    <property type="match status" value="1"/>
</dbReference>
<dbReference type="InterPro" id="IPR036390">
    <property type="entry name" value="WH_DNA-bd_sf"/>
</dbReference>
<reference evidence="5 6" key="1">
    <citation type="submission" date="2014-11" db="EMBL/GenBank/DDBJ databases">
        <title>Complete genome sequence and analysis of Lactobacillus hokkaidonensis LOOC260T.</title>
        <authorList>
            <person name="Tanizawa Y."/>
            <person name="Tohno M."/>
            <person name="Kaminuma E."/>
            <person name="Nakamura Y."/>
            <person name="Arita M."/>
        </authorList>
    </citation>
    <scope>NUCLEOTIDE SEQUENCE [LARGE SCALE GENOMIC DNA]</scope>
    <source>
        <strain evidence="5 6">LOOC260</strain>
    </source>
</reference>
<dbReference type="PROSITE" id="PS01117">
    <property type="entry name" value="HTH_MARR_1"/>
    <property type="match status" value="1"/>
</dbReference>
<dbReference type="Pfam" id="PF01047">
    <property type="entry name" value="MarR"/>
    <property type="match status" value="1"/>
</dbReference>
<dbReference type="GO" id="GO:0003677">
    <property type="term" value="F:DNA binding"/>
    <property type="evidence" value="ECO:0007669"/>
    <property type="project" value="UniProtKB-KW"/>
</dbReference>
<dbReference type="SUPFAM" id="SSF46785">
    <property type="entry name" value="Winged helix' DNA-binding domain"/>
    <property type="match status" value="1"/>
</dbReference>
<evidence type="ECO:0000313" key="6">
    <source>
        <dbReference type="Proteomes" id="UP000031620"/>
    </source>
</evidence>
<dbReference type="EMBL" id="AP014680">
    <property type="protein sequence ID" value="BAP84857.1"/>
    <property type="molecule type" value="Genomic_DNA"/>
</dbReference>
<dbReference type="InterPro" id="IPR036388">
    <property type="entry name" value="WH-like_DNA-bd_sf"/>
</dbReference>
<evidence type="ECO:0000313" key="5">
    <source>
        <dbReference type="EMBL" id="BAP84857.1"/>
    </source>
</evidence>
<sequence>MEDNSNNSELFGQLFMTLTQAITQNRSLEEFGLTRLQAITLRNVYQQPGITMTQLAKLIGITSPQLTRIVSTLEDRDLVYRQHNEENRRIVNVQRTKKGESVVKEHMTLIEQRIQHHMETLAISDQQALVEHLRESIRLMEKAHIIRLKPEK</sequence>
<gene>
    <name evidence="5" type="ORF">LOOC260_102790</name>
</gene>
<keyword evidence="1" id="KW-0805">Transcription regulation</keyword>
<keyword evidence="2" id="KW-0238">DNA-binding</keyword>
<dbReference type="InterPro" id="IPR000835">
    <property type="entry name" value="HTH_MarR-typ"/>
</dbReference>
<evidence type="ECO:0000259" key="4">
    <source>
        <dbReference type="PROSITE" id="PS50995"/>
    </source>
</evidence>
<dbReference type="KEGG" id="lho:LOOC260_102790"/>
<dbReference type="PRINTS" id="PR00598">
    <property type="entry name" value="HTHMARR"/>
</dbReference>
<accession>A0A0A1GRC7</accession>
<keyword evidence="3" id="KW-0804">Transcription</keyword>
<dbReference type="InterPro" id="IPR023187">
    <property type="entry name" value="Tscrpt_reg_MarR-type_CS"/>
</dbReference>
<dbReference type="RefSeq" id="WP_041092386.1">
    <property type="nucleotide sequence ID" value="NZ_AP014680.1"/>
</dbReference>
<organism evidence="5 6">
    <name type="scientific">Paucilactobacillus hokkaidonensis JCM 18461</name>
    <dbReference type="NCBI Taxonomy" id="1291742"/>
    <lineage>
        <taxon>Bacteria</taxon>
        <taxon>Bacillati</taxon>
        <taxon>Bacillota</taxon>
        <taxon>Bacilli</taxon>
        <taxon>Lactobacillales</taxon>
        <taxon>Lactobacillaceae</taxon>
        <taxon>Paucilactobacillus</taxon>
    </lineage>
</organism>
<feature type="domain" description="HTH marR-type" evidence="4">
    <location>
        <begin position="7"/>
        <end position="142"/>
    </location>
</feature>
<dbReference type="GO" id="GO:0003700">
    <property type="term" value="F:DNA-binding transcription factor activity"/>
    <property type="evidence" value="ECO:0007669"/>
    <property type="project" value="InterPro"/>
</dbReference>
<dbReference type="HOGENOM" id="CLU_083287_13_1_9"/>
<dbReference type="Proteomes" id="UP000031620">
    <property type="component" value="Chromosome"/>
</dbReference>
<dbReference type="PANTHER" id="PTHR42756:SF1">
    <property type="entry name" value="TRANSCRIPTIONAL REPRESSOR OF EMRAB OPERON"/>
    <property type="match status" value="1"/>
</dbReference>
<dbReference type="PANTHER" id="PTHR42756">
    <property type="entry name" value="TRANSCRIPTIONAL REGULATOR, MARR"/>
    <property type="match status" value="1"/>
</dbReference>
<evidence type="ECO:0000256" key="2">
    <source>
        <dbReference type="ARBA" id="ARBA00023125"/>
    </source>
</evidence>
<proteinExistence type="predicted"/>
<name>A0A0A1GRC7_9LACO</name>
<dbReference type="PROSITE" id="PS50995">
    <property type="entry name" value="HTH_MARR_2"/>
    <property type="match status" value="1"/>
</dbReference>
<evidence type="ECO:0000256" key="3">
    <source>
        <dbReference type="ARBA" id="ARBA00023163"/>
    </source>
</evidence>
<dbReference type="AlphaFoldDB" id="A0A0A1GRC7"/>